<accession>A0A921MPC8</accession>
<dbReference type="Proteomes" id="UP000757103">
    <property type="component" value="Unassembled WGS sequence"/>
</dbReference>
<comment type="caution">
    <text evidence="3">The sequence shown here is derived from an EMBL/GenBank/DDBJ whole genome shotgun (WGS) entry which is preliminary data.</text>
</comment>
<protein>
    <submittedName>
        <fullName evidence="3">Uncharacterized protein</fullName>
    </submittedName>
</protein>
<evidence type="ECO:0000313" key="3">
    <source>
        <dbReference type="EMBL" id="HJG88050.1"/>
    </source>
</evidence>
<keyword evidence="2" id="KW-1133">Transmembrane helix</keyword>
<keyword evidence="2" id="KW-0812">Transmembrane</keyword>
<reference evidence="3" key="1">
    <citation type="journal article" date="2021" name="PeerJ">
        <title>Extensive microbial diversity within the chicken gut microbiome revealed by metagenomics and culture.</title>
        <authorList>
            <person name="Gilroy R."/>
            <person name="Ravi A."/>
            <person name="Getino M."/>
            <person name="Pursley I."/>
            <person name="Horton D.L."/>
            <person name="Alikhan N.F."/>
            <person name="Baker D."/>
            <person name="Gharbi K."/>
            <person name="Hall N."/>
            <person name="Watson M."/>
            <person name="Adriaenssens E.M."/>
            <person name="Foster-Nyarko E."/>
            <person name="Jarju S."/>
            <person name="Secka A."/>
            <person name="Antonio M."/>
            <person name="Oren A."/>
            <person name="Chaudhuri R.R."/>
            <person name="La Ragione R."/>
            <person name="Hildebrand F."/>
            <person name="Pallen M.J."/>
        </authorList>
    </citation>
    <scope>NUCLEOTIDE SEQUENCE</scope>
    <source>
        <strain evidence="3">CHK121-7720</strain>
    </source>
</reference>
<feature type="region of interest" description="Disordered" evidence="1">
    <location>
        <begin position="1"/>
        <end position="21"/>
    </location>
</feature>
<proteinExistence type="predicted"/>
<evidence type="ECO:0000313" key="4">
    <source>
        <dbReference type="Proteomes" id="UP000757103"/>
    </source>
</evidence>
<organism evidence="3 4">
    <name type="scientific">Barnesiella viscericola</name>
    <dbReference type="NCBI Taxonomy" id="397865"/>
    <lineage>
        <taxon>Bacteria</taxon>
        <taxon>Pseudomonadati</taxon>
        <taxon>Bacteroidota</taxon>
        <taxon>Bacteroidia</taxon>
        <taxon>Bacteroidales</taxon>
        <taxon>Barnesiellaceae</taxon>
        <taxon>Barnesiella</taxon>
    </lineage>
</organism>
<dbReference type="AlphaFoldDB" id="A0A921MPC8"/>
<gene>
    <name evidence="3" type="ORF">K8U91_01045</name>
</gene>
<dbReference type="EMBL" id="DYUD01000007">
    <property type="protein sequence ID" value="HJG88050.1"/>
    <property type="molecule type" value="Genomic_DNA"/>
</dbReference>
<evidence type="ECO:0000256" key="2">
    <source>
        <dbReference type="SAM" id="Phobius"/>
    </source>
</evidence>
<reference evidence="3" key="2">
    <citation type="submission" date="2021-09" db="EMBL/GenBank/DDBJ databases">
        <authorList>
            <person name="Gilroy R."/>
        </authorList>
    </citation>
    <scope>NUCLEOTIDE SEQUENCE</scope>
    <source>
        <strain evidence="3">CHK121-7720</strain>
    </source>
</reference>
<keyword evidence="2" id="KW-0472">Membrane</keyword>
<evidence type="ECO:0000256" key="1">
    <source>
        <dbReference type="SAM" id="MobiDB-lite"/>
    </source>
</evidence>
<sequence>MKNSSAKSQKQAPAKNKSNVKAQKAQSGITVSWVVKNLVAVAIVLFLLNKLVIGMQPGYNWAYNMLKGNLEVTQHYAHTTTDQRFEMKLGLAHVYLRYLKENTPPDAVILLPSKEAFYPEGAERIFSGEPYNKLWATRFLYPRRVVLPSELGKTPWSQKITHVAIVNGVGYEYLNYDVEHKVAHAVLPVHPKP</sequence>
<dbReference type="RefSeq" id="WP_273305152.1">
    <property type="nucleotide sequence ID" value="NZ_DYUD01000007.1"/>
</dbReference>
<feature type="transmembrane region" description="Helical" evidence="2">
    <location>
        <begin position="29"/>
        <end position="48"/>
    </location>
</feature>
<name>A0A921MPC8_9BACT</name>